<organism evidence="1 2">
    <name type="scientific">Panagrolaimus sp. JU765</name>
    <dbReference type="NCBI Taxonomy" id="591449"/>
    <lineage>
        <taxon>Eukaryota</taxon>
        <taxon>Metazoa</taxon>
        <taxon>Ecdysozoa</taxon>
        <taxon>Nematoda</taxon>
        <taxon>Chromadorea</taxon>
        <taxon>Rhabditida</taxon>
        <taxon>Tylenchina</taxon>
        <taxon>Panagrolaimomorpha</taxon>
        <taxon>Panagrolaimoidea</taxon>
        <taxon>Panagrolaimidae</taxon>
        <taxon>Panagrolaimus</taxon>
    </lineage>
</organism>
<protein>
    <submittedName>
        <fullName evidence="2">Uncharacterized protein</fullName>
    </submittedName>
</protein>
<evidence type="ECO:0000313" key="1">
    <source>
        <dbReference type="Proteomes" id="UP000887576"/>
    </source>
</evidence>
<reference evidence="2" key="1">
    <citation type="submission" date="2022-11" db="UniProtKB">
        <authorList>
            <consortium name="WormBaseParasite"/>
        </authorList>
    </citation>
    <scope>IDENTIFICATION</scope>
</reference>
<dbReference type="Proteomes" id="UP000887576">
    <property type="component" value="Unplaced"/>
</dbReference>
<name>A0AC34PUT0_9BILA</name>
<dbReference type="WBParaSite" id="JU765_v2.g10147.t1">
    <property type="protein sequence ID" value="JU765_v2.g10147.t1"/>
    <property type="gene ID" value="JU765_v2.g10147"/>
</dbReference>
<accession>A0AC34PUT0</accession>
<proteinExistence type="predicted"/>
<sequence length="550" mass="59473">MLTQIVFIFMCAVAVSSAYSRYPDQHSPNSQYCFSCMSEDFQTHWPFLEQIYYRPLNFTDHCHSMPQGVVIGRTPCSHSICVTVIEPRILAGQHIGNNVIRGCFSSVFKYGEAPSSSVVDTSCGPVPIRKLLPPHLSAQASNRTIELCRYKITIMASRPGIFIISAKRTAFGTYGGKFKDHTATDLGAIVAKAALQSASLAPENVDHVVFGNVISSSKCSGYMPRHIGLRIGVPDHVPALMVHRQCGSGFQSIIEGAQQIIAGDSNVVLAGGADVMSQAAHCVRGTRFGTVFGKPTEFEDSLWSALNDPYAKMPMAMTAEKLGEMYKLTRKDCDEFALRSQTRWRLANNAGYFKNEIVPVAVKTKKGDQEFAVDEHPRETTIENLTKLPPVFKKDGLVTAGNASGICDGAGAVVVASEAAVSKFSLQPLVRLVDWQAVGCDPTIMGIGPVEAIRRICTRTKIPLEKIDLIEVNEAFAAQCLSVQRELKVENDRFNVNGGAIAVGHPLAASGSRITGHLAHEMKRRGAKYGIGSACIGGGQGIAVLLELVQ</sequence>
<evidence type="ECO:0000313" key="2">
    <source>
        <dbReference type="WBParaSite" id="JU765_v2.g10147.t1"/>
    </source>
</evidence>